<name>A0A916XXG8_9FLAO</name>
<reference evidence="2" key="1">
    <citation type="journal article" date="2014" name="Int. J. Syst. Evol. Microbiol.">
        <title>Complete genome sequence of Corynebacterium casei LMG S-19264T (=DSM 44701T), isolated from a smear-ripened cheese.</title>
        <authorList>
            <consortium name="US DOE Joint Genome Institute (JGI-PGF)"/>
            <person name="Walter F."/>
            <person name="Albersmeier A."/>
            <person name="Kalinowski J."/>
            <person name="Ruckert C."/>
        </authorList>
    </citation>
    <scope>NUCLEOTIDE SEQUENCE</scope>
    <source>
        <strain evidence="2">CGMCC 1.12506</strain>
    </source>
</reference>
<feature type="signal peptide" evidence="1">
    <location>
        <begin position="1"/>
        <end position="17"/>
    </location>
</feature>
<evidence type="ECO:0000313" key="3">
    <source>
        <dbReference type="Proteomes" id="UP000625735"/>
    </source>
</evidence>
<proteinExistence type="predicted"/>
<keyword evidence="3" id="KW-1185">Reference proteome</keyword>
<dbReference type="InterPro" id="IPR043741">
    <property type="entry name" value="DUF5686"/>
</dbReference>
<accession>A0A916XXG8</accession>
<protein>
    <recommendedName>
        <fullName evidence="4">CarboxypepD_reg-like domain-containing protein</fullName>
    </recommendedName>
</protein>
<dbReference type="EMBL" id="BMFG01000002">
    <property type="protein sequence ID" value="GGD19072.1"/>
    <property type="molecule type" value="Genomic_DNA"/>
</dbReference>
<dbReference type="Proteomes" id="UP000625735">
    <property type="component" value="Unassembled WGS sequence"/>
</dbReference>
<organism evidence="2 3">
    <name type="scientific">Flavobacterium orientale</name>
    <dbReference type="NCBI Taxonomy" id="1756020"/>
    <lineage>
        <taxon>Bacteria</taxon>
        <taxon>Pseudomonadati</taxon>
        <taxon>Bacteroidota</taxon>
        <taxon>Flavobacteriia</taxon>
        <taxon>Flavobacteriales</taxon>
        <taxon>Flavobacteriaceae</taxon>
        <taxon>Flavobacterium</taxon>
    </lineage>
</organism>
<dbReference type="Pfam" id="PF18939">
    <property type="entry name" value="DUF5686"/>
    <property type="match status" value="1"/>
</dbReference>
<dbReference type="RefSeq" id="WP_188361147.1">
    <property type="nucleotide sequence ID" value="NZ_BMFG01000002.1"/>
</dbReference>
<dbReference type="InterPro" id="IPR008969">
    <property type="entry name" value="CarboxyPept-like_regulatory"/>
</dbReference>
<evidence type="ECO:0000256" key="1">
    <source>
        <dbReference type="SAM" id="SignalP"/>
    </source>
</evidence>
<dbReference type="SUPFAM" id="SSF49464">
    <property type="entry name" value="Carboxypeptidase regulatory domain-like"/>
    <property type="match status" value="1"/>
</dbReference>
<dbReference type="AlphaFoldDB" id="A0A916XXG8"/>
<comment type="caution">
    <text evidence="2">The sequence shown here is derived from an EMBL/GenBank/DDBJ whole genome shotgun (WGS) entry which is preliminary data.</text>
</comment>
<evidence type="ECO:0000313" key="2">
    <source>
        <dbReference type="EMBL" id="GGD19072.1"/>
    </source>
</evidence>
<gene>
    <name evidence="2" type="ORF">GCM10011343_07050</name>
</gene>
<reference evidence="2" key="2">
    <citation type="submission" date="2020-09" db="EMBL/GenBank/DDBJ databases">
        <authorList>
            <person name="Sun Q."/>
            <person name="Zhou Y."/>
        </authorList>
    </citation>
    <scope>NUCLEOTIDE SEQUENCE</scope>
    <source>
        <strain evidence="2">CGMCC 1.12506</strain>
    </source>
</reference>
<keyword evidence="1" id="KW-0732">Signal</keyword>
<sequence>MKQLLFLFLFFSISISAQNTLNGIVKDVDSNKPIPYVTIAFSSGEKLFTDVNGKFNFSYSDNNLPIHFIRSGYTKKTITHSVQFEKTIYLDPLSKEKRQAAELFSIENAEKIIAKVFQNKNKNNPQKAISRFEFKSYNKVTITANPDSIVGRIDSVYNPKKNKFKIDSSDYKFKKIIEKQHLFQTEKISQFQWEKNFFKETVVGSKMSGFKEPIYEVIGLKLETYNLYDDKYDLLESKYVSPISKIGLSDYTFQLIDSISVNNRPSYVLFFKNKKKINRKGLEGILFIDQENYAISKAIFRIRGILDLTSIHDYEFNDAKKLWFPSTTEIKIVKGKNDDPIKVLGGTIIFEGEYKNTELTRPKYASDFTYLDSKTSYFDLNFEPTSSLNNKTFTIEVLESAIKKDESFWDNYRKENLSFRDKNTYASLDSISMQRGIESKILFGRKIINGYLPVGPIDFDLKYLLSYNNYEGFRLGIGGKTNDRFSKKFRLEGYTAYGLKDETIKYQLGAATRIGNYSNSWIGASYTDDVSEIGSTKFNIDKRVFKIYDPRPINVSTFYNHQTWKGFVETKILPKTESIWQLNRSHVTPLFDYVFNLNGNLYTNYTMTTASVSMQWNPFSDFMHTPKGNFEVEKRFPKFTFQWTQSMPDVFENDFSFGKIDIRADYEKKYLNGQKTSLLAQAGYAYGDVPLTHLYNNQPNNLDRDRLLQRVTVAGKNSFETMYFNEFFSNRYVMLHFKHGFKRIELFKKVKPALVMVTRMAWGEMEKPEQHIGLNYKTLNDGFFESGIELNQIYKGLGLAGFYRYGPNQLSRFEDNIALKITFSLDLGI</sequence>
<evidence type="ECO:0008006" key="4">
    <source>
        <dbReference type="Google" id="ProtNLM"/>
    </source>
</evidence>
<feature type="chain" id="PRO_5037758246" description="CarboxypepD_reg-like domain-containing protein" evidence="1">
    <location>
        <begin position="18"/>
        <end position="829"/>
    </location>
</feature>